<dbReference type="GO" id="GO:0030007">
    <property type="term" value="P:intracellular potassium ion homeostasis"/>
    <property type="evidence" value="ECO:0007669"/>
    <property type="project" value="TreeGrafter"/>
</dbReference>
<dbReference type="GO" id="GO:1902600">
    <property type="term" value="P:proton transmembrane transport"/>
    <property type="evidence" value="ECO:0007669"/>
    <property type="project" value="TreeGrafter"/>
</dbReference>
<protein>
    <submittedName>
        <fullName evidence="7">Uncharacterized protein</fullName>
    </submittedName>
</protein>
<dbReference type="AlphaFoldDB" id="A0A816GUM7"/>
<dbReference type="Gene3D" id="1.20.1110.10">
    <property type="entry name" value="Calcium-transporting ATPase, transmembrane domain"/>
    <property type="match status" value="1"/>
</dbReference>
<evidence type="ECO:0000256" key="5">
    <source>
        <dbReference type="ARBA" id="ARBA00023136"/>
    </source>
</evidence>
<dbReference type="GO" id="GO:0005391">
    <property type="term" value="F:P-type sodium:potassium-exchanging transporter activity"/>
    <property type="evidence" value="ECO:0007669"/>
    <property type="project" value="TreeGrafter"/>
</dbReference>
<dbReference type="SUPFAM" id="SSF81660">
    <property type="entry name" value="Metal cation-transporting ATPase, ATP-binding domain N"/>
    <property type="match status" value="1"/>
</dbReference>
<comment type="caution">
    <text evidence="7">The sequence shown here is derived from an EMBL/GenBank/DDBJ whole genome shotgun (WGS) entry which is preliminary data.</text>
</comment>
<dbReference type="PANTHER" id="PTHR43294:SF21">
    <property type="entry name" value="CATION TRANSPORTING ATPASE"/>
    <property type="match status" value="1"/>
</dbReference>
<evidence type="ECO:0000256" key="4">
    <source>
        <dbReference type="ARBA" id="ARBA00022989"/>
    </source>
</evidence>
<evidence type="ECO:0000256" key="2">
    <source>
        <dbReference type="ARBA" id="ARBA00022475"/>
    </source>
</evidence>
<feature type="non-terminal residue" evidence="7">
    <location>
        <position position="1"/>
    </location>
</feature>
<keyword evidence="2" id="KW-1003">Cell membrane</keyword>
<dbReference type="GO" id="GO:1990573">
    <property type="term" value="P:potassium ion import across plasma membrane"/>
    <property type="evidence" value="ECO:0007669"/>
    <property type="project" value="TreeGrafter"/>
</dbReference>
<dbReference type="InterPro" id="IPR036412">
    <property type="entry name" value="HAD-like_sf"/>
</dbReference>
<dbReference type="GO" id="GO:0000166">
    <property type="term" value="F:nucleotide binding"/>
    <property type="evidence" value="ECO:0007669"/>
    <property type="project" value="InterPro"/>
</dbReference>
<dbReference type="Pfam" id="PF13246">
    <property type="entry name" value="Cation_ATPase"/>
    <property type="match status" value="1"/>
</dbReference>
<dbReference type="InterPro" id="IPR023299">
    <property type="entry name" value="ATPase_P-typ_cyto_dom_N"/>
</dbReference>
<dbReference type="PANTHER" id="PTHR43294">
    <property type="entry name" value="SODIUM/POTASSIUM-TRANSPORTING ATPASE SUBUNIT ALPHA"/>
    <property type="match status" value="1"/>
</dbReference>
<dbReference type="InterPro" id="IPR023214">
    <property type="entry name" value="HAD_sf"/>
</dbReference>
<dbReference type="GO" id="GO:0006883">
    <property type="term" value="P:intracellular sodium ion homeostasis"/>
    <property type="evidence" value="ECO:0007669"/>
    <property type="project" value="TreeGrafter"/>
</dbReference>
<evidence type="ECO:0000256" key="6">
    <source>
        <dbReference type="SAM" id="Phobius"/>
    </source>
</evidence>
<proteinExistence type="predicted"/>
<dbReference type="Proteomes" id="UP000663828">
    <property type="component" value="Unassembled WGS sequence"/>
</dbReference>
<keyword evidence="4 6" id="KW-1133">Transmembrane helix</keyword>
<organism evidence="7 8">
    <name type="scientific">Adineta ricciae</name>
    <name type="common">Rotifer</name>
    <dbReference type="NCBI Taxonomy" id="249248"/>
    <lineage>
        <taxon>Eukaryota</taxon>
        <taxon>Metazoa</taxon>
        <taxon>Spiralia</taxon>
        <taxon>Gnathifera</taxon>
        <taxon>Rotifera</taxon>
        <taxon>Eurotatoria</taxon>
        <taxon>Bdelloidea</taxon>
        <taxon>Adinetida</taxon>
        <taxon>Adinetidae</taxon>
        <taxon>Adineta</taxon>
    </lineage>
</organism>
<dbReference type="SUPFAM" id="SSF56784">
    <property type="entry name" value="HAD-like"/>
    <property type="match status" value="1"/>
</dbReference>
<keyword evidence="8" id="KW-1185">Reference proteome</keyword>
<evidence type="ECO:0000313" key="8">
    <source>
        <dbReference type="Proteomes" id="UP000663828"/>
    </source>
</evidence>
<evidence type="ECO:0000313" key="7">
    <source>
        <dbReference type="EMBL" id="CAF1679643.1"/>
    </source>
</evidence>
<dbReference type="InterPro" id="IPR023298">
    <property type="entry name" value="ATPase_P-typ_TM_dom_sf"/>
</dbReference>
<accession>A0A816GUM7</accession>
<evidence type="ECO:0000256" key="1">
    <source>
        <dbReference type="ARBA" id="ARBA00004651"/>
    </source>
</evidence>
<dbReference type="Gene3D" id="3.40.50.1000">
    <property type="entry name" value="HAD superfamily/HAD-like"/>
    <property type="match status" value="2"/>
</dbReference>
<dbReference type="GO" id="GO:0036376">
    <property type="term" value="P:sodium ion export across plasma membrane"/>
    <property type="evidence" value="ECO:0007669"/>
    <property type="project" value="TreeGrafter"/>
</dbReference>
<dbReference type="PROSITE" id="PS00154">
    <property type="entry name" value="ATPASE_E1_E2"/>
    <property type="match status" value="1"/>
</dbReference>
<feature type="non-terminal residue" evidence="7">
    <location>
        <position position="530"/>
    </location>
</feature>
<feature type="transmembrane region" description="Helical" evidence="6">
    <location>
        <begin position="108"/>
        <end position="129"/>
    </location>
</feature>
<evidence type="ECO:0000256" key="3">
    <source>
        <dbReference type="ARBA" id="ARBA00022692"/>
    </source>
</evidence>
<keyword evidence="5 6" id="KW-0472">Membrane</keyword>
<dbReference type="GO" id="GO:0005886">
    <property type="term" value="C:plasma membrane"/>
    <property type="evidence" value="ECO:0007669"/>
    <property type="project" value="UniProtKB-SubCell"/>
</dbReference>
<comment type="subcellular location">
    <subcellularLocation>
        <location evidence="1">Cell membrane</location>
        <topology evidence="1">Multi-pass membrane protein</topology>
    </subcellularLocation>
</comment>
<name>A0A816GUM7_ADIRI</name>
<gene>
    <name evidence="7" type="ORF">XAT740_LOCUS60298</name>
</gene>
<sequence>SKPITATVRCSSEVFMESTNIGFYSTMVEQGTGEAVVIATGDRTVLGKMSELTQGSSGDEITGLHREVNRFVLFVVLATLLAIAVLWITWGAWLNNQHYGFVTVNENIVNSVGMIVALLPMGLPSAVTLGNNSYMIMIQCTEFFALLLRSVDSRRTTDVPTTSLDKTGTLTQNKMTVTHLLWDVDGVYKAPLPQRKMEETGFFQILRRLSDDAIKLVRRLSDSTRDYARKLSNGNRDQSERMPLVNNNGEKIDESDKPDHVAIQAFRDLLLGAALCNNAVKQTIKEIELGDRDVQMKPKLQLVGDAADTALYHLCADQCSVHIERVRNVNPRLKVLPFNSSNKFMITANQMEILDNSKSDRDRSVLIIMKGAPDVILQRCSTYKTSANEILPLDTETKKTLVDRQDVLRQTGYRVIGMCQFKLTRQEYDDMMEKYDMKQQLSTTPTEQSEDLQGFPSNGYCLIGFFSLLDPPRPEVPDAVIKARRAHIRVAMVTGDHPTTAKAIAKQVNIFTPEIADINGVDSFKLEQDA</sequence>
<dbReference type="Gene3D" id="2.70.150.10">
    <property type="entry name" value="Calcium-transporting ATPase, cytoplasmic transduction domain A"/>
    <property type="match status" value="1"/>
</dbReference>
<dbReference type="EMBL" id="CAJNOR010014738">
    <property type="protein sequence ID" value="CAF1679643.1"/>
    <property type="molecule type" value="Genomic_DNA"/>
</dbReference>
<dbReference type="InterPro" id="IPR018303">
    <property type="entry name" value="ATPase_P-typ_P_site"/>
</dbReference>
<keyword evidence="3 6" id="KW-0812">Transmembrane</keyword>
<dbReference type="Gene3D" id="3.40.1110.10">
    <property type="entry name" value="Calcium-transporting ATPase, cytoplasmic domain N"/>
    <property type="match status" value="2"/>
</dbReference>
<dbReference type="InterPro" id="IPR050510">
    <property type="entry name" value="Cation_transp_ATPase_P-type"/>
</dbReference>
<feature type="transmembrane region" description="Helical" evidence="6">
    <location>
        <begin position="71"/>
        <end position="93"/>
    </location>
</feature>
<reference evidence="7" key="1">
    <citation type="submission" date="2021-02" db="EMBL/GenBank/DDBJ databases">
        <authorList>
            <person name="Nowell W R."/>
        </authorList>
    </citation>
    <scope>NUCLEOTIDE SEQUENCE</scope>
</reference>
<dbReference type="SUPFAM" id="SSF81665">
    <property type="entry name" value="Calcium ATPase, transmembrane domain M"/>
    <property type="match status" value="1"/>
</dbReference>
<dbReference type="PRINTS" id="PR00119">
    <property type="entry name" value="CATATPASE"/>
</dbReference>